<evidence type="ECO:0000313" key="5">
    <source>
        <dbReference type="Proteomes" id="UP000295304"/>
    </source>
</evidence>
<gene>
    <name evidence="4" type="ORF">EDD55_105209</name>
</gene>
<feature type="region of interest" description="Disordered" evidence="1">
    <location>
        <begin position="294"/>
        <end position="313"/>
    </location>
</feature>
<proteinExistence type="predicted"/>
<dbReference type="InterPro" id="IPR036366">
    <property type="entry name" value="PGBDSf"/>
</dbReference>
<evidence type="ECO:0000313" key="4">
    <source>
        <dbReference type="EMBL" id="TCS62661.1"/>
    </source>
</evidence>
<keyword evidence="2" id="KW-0812">Transmembrane</keyword>
<dbReference type="SUPFAM" id="SSF47090">
    <property type="entry name" value="PGBD-like"/>
    <property type="match status" value="1"/>
</dbReference>
<feature type="domain" description="Peptidoglycan binding-like" evidence="3">
    <location>
        <begin position="78"/>
        <end position="126"/>
    </location>
</feature>
<dbReference type="InterPro" id="IPR036365">
    <property type="entry name" value="PGBD-like_sf"/>
</dbReference>
<feature type="compositionally biased region" description="Low complexity" evidence="1">
    <location>
        <begin position="294"/>
        <end position="311"/>
    </location>
</feature>
<protein>
    <submittedName>
        <fullName evidence="4">Putative peptidoglycan binding protein</fullName>
    </submittedName>
</protein>
<keyword evidence="5" id="KW-1185">Reference proteome</keyword>
<dbReference type="Gene3D" id="1.25.40.10">
    <property type="entry name" value="Tetratricopeptide repeat domain"/>
    <property type="match status" value="3"/>
</dbReference>
<dbReference type="OrthoDB" id="9816507at2"/>
<dbReference type="EMBL" id="SLZW01000005">
    <property type="protein sequence ID" value="TCS62661.1"/>
    <property type="molecule type" value="Genomic_DNA"/>
</dbReference>
<evidence type="ECO:0000256" key="1">
    <source>
        <dbReference type="SAM" id="MobiDB-lite"/>
    </source>
</evidence>
<keyword evidence="2" id="KW-1133">Transmembrane helix</keyword>
<comment type="caution">
    <text evidence="4">The sequence shown here is derived from an EMBL/GenBank/DDBJ whole genome shotgun (WGS) entry which is preliminary data.</text>
</comment>
<dbReference type="AlphaFoldDB" id="A0A4V2UNN2"/>
<sequence length="639" mass="69432">MRYLETHPGVYAEVRRKKNVRGLRGALGVFLGLGLLGVLHFSNAWAAYGVDSANKQMDDAARTTGAPLLLPGSTLSKQAILKIQHFLRAQGLYLGPLDGRESPTLSRAVREFQKKTGLPIDGQITDTLARRIEQSEKIDTLLRRLEKNRRASTIKARDALRNHPETRYLIEDRDRISRETADPTRHPDACFAHPTPRCLLSEAFQSAKAIYKPEMRDWALGEILVSQAKAGIADDAMEAARRIHDPRLIMRALRDIAIGQAQAGQDAAAMNAARIIPDPQKKIEALIAIAEAQSRSRTQSRTQSQVQSQARTHAKSHAQAMGRTIARARTLIETFPNSRQRIEFYARLGAIALRANGSTARIAEDILRRAESLARGLPTPRERAHARDQLALAYARGGQPDIALRLMKIGGDAKPRAQQTPVLVASARQQVLAGDTAGALDTAKAIAGARYRAVIHASIAVSQAKAGAFAAAQDAIDTALKEAEGIKLPFAKSYALAHIALSLAEIADLASPRREASTLNTRALRTASSVGDVRLRAQTLWSIADIRAAGGDNDAYRRISSRAEAASASIKSALARSWMFADIATRRAQENDIPGARRAFARALDEAKRIEPSWGRARALAKSAAALSEIESIAMNAEP</sequence>
<organism evidence="4 5">
    <name type="scientific">Varunaivibrio sulfuroxidans</name>
    <dbReference type="NCBI Taxonomy" id="1773489"/>
    <lineage>
        <taxon>Bacteria</taxon>
        <taxon>Pseudomonadati</taxon>
        <taxon>Pseudomonadota</taxon>
        <taxon>Alphaproteobacteria</taxon>
        <taxon>Rhodospirillales</taxon>
        <taxon>Magnetovibrionaceae</taxon>
        <taxon>Varunaivibrio</taxon>
    </lineage>
</organism>
<accession>A0A4V2UNN2</accession>
<name>A0A4V2UNN2_9PROT</name>
<dbReference type="Proteomes" id="UP000295304">
    <property type="component" value="Unassembled WGS sequence"/>
</dbReference>
<dbReference type="Pfam" id="PF01471">
    <property type="entry name" value="PG_binding_1"/>
    <property type="match status" value="1"/>
</dbReference>
<keyword evidence="2" id="KW-0472">Membrane</keyword>
<feature type="transmembrane region" description="Helical" evidence="2">
    <location>
        <begin position="25"/>
        <end position="48"/>
    </location>
</feature>
<evidence type="ECO:0000256" key="2">
    <source>
        <dbReference type="SAM" id="Phobius"/>
    </source>
</evidence>
<dbReference type="Gene3D" id="1.10.101.10">
    <property type="entry name" value="PGBD-like superfamily/PGBD"/>
    <property type="match status" value="1"/>
</dbReference>
<evidence type="ECO:0000259" key="3">
    <source>
        <dbReference type="Pfam" id="PF01471"/>
    </source>
</evidence>
<dbReference type="RefSeq" id="WP_132939102.1">
    <property type="nucleotide sequence ID" value="NZ_CP119676.1"/>
</dbReference>
<dbReference type="InterPro" id="IPR011990">
    <property type="entry name" value="TPR-like_helical_dom_sf"/>
</dbReference>
<dbReference type="InterPro" id="IPR002477">
    <property type="entry name" value="Peptidoglycan-bd-like"/>
</dbReference>
<reference evidence="4 5" key="1">
    <citation type="submission" date="2019-03" db="EMBL/GenBank/DDBJ databases">
        <title>Genomic Encyclopedia of Type Strains, Phase IV (KMG-IV): sequencing the most valuable type-strain genomes for metagenomic binning, comparative biology and taxonomic classification.</title>
        <authorList>
            <person name="Goeker M."/>
        </authorList>
    </citation>
    <scope>NUCLEOTIDE SEQUENCE [LARGE SCALE GENOMIC DNA]</scope>
    <source>
        <strain evidence="4 5">DSM 101688</strain>
    </source>
</reference>